<evidence type="ECO:0000313" key="29">
    <source>
        <dbReference type="Proteomes" id="UP000245147"/>
    </source>
</evidence>
<keyword evidence="1 3" id="KW-0929">Antimicrobial</keyword>
<dbReference type="EMBL" id="DAAHEN010000017">
    <property type="protein sequence ID" value="HAB5771388.1"/>
    <property type="molecule type" value="Genomic_DNA"/>
</dbReference>
<evidence type="ECO:0000313" key="10">
    <source>
        <dbReference type="EMBL" id="ECU7934321.1"/>
    </source>
</evidence>
<dbReference type="InterPro" id="IPR023346">
    <property type="entry name" value="Lysozyme-like_dom_sf"/>
</dbReference>
<dbReference type="EMBL" id="AALSOQ010000017">
    <property type="protein sequence ID" value="EDC9468112.1"/>
    <property type="molecule type" value="Genomic_DNA"/>
</dbReference>
<dbReference type="Pfam" id="PF00959">
    <property type="entry name" value="Phage_lysozyme"/>
    <property type="match status" value="1"/>
</dbReference>
<evidence type="ECO:0000313" key="23">
    <source>
        <dbReference type="EMBL" id="HAB5941825.1"/>
    </source>
</evidence>
<dbReference type="EMBL" id="AAHMZR010000023">
    <property type="protein sequence ID" value="EBY0576665.1"/>
    <property type="molecule type" value="Genomic_DNA"/>
</dbReference>
<evidence type="ECO:0000313" key="6">
    <source>
        <dbReference type="EMBL" id="EBU7986395.1"/>
    </source>
</evidence>
<dbReference type="EMBL" id="DAAWDN010000153">
    <property type="protein sequence ID" value="HAF7549217.1"/>
    <property type="molecule type" value="Genomic_DNA"/>
</dbReference>
<evidence type="ECO:0000313" key="21">
    <source>
        <dbReference type="EMBL" id="HAB5023238.1"/>
    </source>
</evidence>
<dbReference type="PANTHER" id="PTHR37406">
    <property type="entry name" value="T4-TYPE LYSOZYME 1-RELATED"/>
    <property type="match status" value="1"/>
</dbReference>
<accession>A0A2T9HX13</accession>
<evidence type="ECO:0000313" key="15">
    <source>
        <dbReference type="EMBL" id="HAB1572425.1"/>
    </source>
</evidence>
<comment type="similarity">
    <text evidence="3">Belongs to the glycosyl hydrolase 24 family.</text>
</comment>
<dbReference type="EMBL" id="QDOG01000015">
    <property type="protein sequence ID" value="PVL89272.1"/>
    <property type="molecule type" value="Genomic_DNA"/>
</dbReference>
<dbReference type="AlphaFoldDB" id="A0A2T9HX13"/>
<dbReference type="EMBL" id="DAASRO010000016">
    <property type="protein sequence ID" value="HAE6730396.1"/>
    <property type="molecule type" value="Genomic_DNA"/>
</dbReference>
<evidence type="ECO:0000313" key="9">
    <source>
        <dbReference type="EMBL" id="ECT6084933.1"/>
    </source>
</evidence>
<dbReference type="EC" id="3.2.1.17" evidence="3"/>
<dbReference type="GO" id="GO:0003796">
    <property type="term" value="F:lysozyme activity"/>
    <property type="evidence" value="ECO:0007669"/>
    <property type="project" value="UniProtKB-EC"/>
</dbReference>
<dbReference type="Gene3D" id="1.10.530.40">
    <property type="match status" value="1"/>
</dbReference>
<sequence length="150" mass="17531">MDLITQLKIFEGTKEYQKYIGYYRNGRFQVYKDHLGYPTIGYGHLIKKGESFPNGLTDEEAEALLIKDIAIAENDYRTLNLNLPSVSRWHDFMIMMLFQVGLTKTRGFKKALQALRDGRYNDAIAEFKNSNWYRQTPNRVNEMISYVTKG</sequence>
<evidence type="ECO:0000313" key="16">
    <source>
        <dbReference type="EMBL" id="HAB1804642.1"/>
    </source>
</evidence>
<proteinExistence type="inferred from homology"/>
<dbReference type="InterPro" id="IPR002196">
    <property type="entry name" value="Glyco_hydro_24"/>
</dbReference>
<evidence type="ECO:0000313" key="24">
    <source>
        <dbReference type="EMBL" id="HAB6238632.1"/>
    </source>
</evidence>
<dbReference type="EMBL" id="DAAFWP010000016">
    <property type="protein sequence ID" value="HAB1804642.1"/>
    <property type="molecule type" value="Genomic_DNA"/>
</dbReference>
<reference evidence="15" key="1">
    <citation type="journal article" date="2018" name="Genome Biol.">
        <title>SKESA: strategic k-mer extension for scrupulous assemblies.</title>
        <authorList>
            <person name="Souvorov A."/>
            <person name="Agarwala R."/>
            <person name="Lipman D.J."/>
        </authorList>
    </citation>
    <scope>NUCLEOTIDE SEQUENCE</scope>
    <source>
        <strain evidence="27">10-0327</strain>
        <strain evidence="26">13-0431</strain>
        <strain evidence="15">Salmonella enterica</strain>
    </source>
</reference>
<name>A0A2T9HX13_SALET</name>
<dbReference type="EMBL" id="AAHDEP010000030">
    <property type="protein sequence ID" value="EBU7986395.1"/>
    <property type="molecule type" value="Genomic_DNA"/>
</dbReference>
<dbReference type="EMBL" id="AAMIOU010000008">
    <property type="protein sequence ID" value="EDH7244583.1"/>
    <property type="molecule type" value="Genomic_DNA"/>
</dbReference>
<evidence type="ECO:0000313" key="12">
    <source>
        <dbReference type="EMBL" id="EDG5798368.1"/>
    </source>
</evidence>
<dbReference type="EMBL" id="AAHVIS010000020">
    <property type="protein sequence ID" value="ECA7463482.1"/>
    <property type="molecule type" value="Genomic_DNA"/>
</dbReference>
<dbReference type="EMBL" id="AAMEQR010000012">
    <property type="protein sequence ID" value="EDG5798368.1"/>
    <property type="molecule type" value="Genomic_DNA"/>
</dbReference>
<evidence type="ECO:0000313" key="13">
    <source>
        <dbReference type="EMBL" id="EDH6341815.1"/>
    </source>
</evidence>
<dbReference type="EMBL" id="AAGQKS010000020">
    <property type="protein sequence ID" value="EBQ8901898.1"/>
    <property type="molecule type" value="Genomic_DNA"/>
</dbReference>
<evidence type="ECO:0000313" key="19">
    <source>
        <dbReference type="EMBL" id="HAB2371878.1"/>
    </source>
</evidence>
<evidence type="ECO:0000313" key="25">
    <source>
        <dbReference type="EMBL" id="HAE1220558.1"/>
    </source>
</evidence>
<dbReference type="PANTHER" id="PTHR37406:SF1">
    <property type="entry name" value="T4-TYPE LYSOZYME 1-RELATED"/>
    <property type="match status" value="1"/>
</dbReference>
<dbReference type="Proteomes" id="UP000839928">
    <property type="component" value="Unassembled WGS sequence"/>
</dbReference>
<protein>
    <recommendedName>
        <fullName evidence="3">Lysozyme</fullName>
        <ecNumber evidence="3">3.2.1.17</ecNumber>
    </recommendedName>
</protein>
<evidence type="ECO:0000256" key="2">
    <source>
        <dbReference type="ARBA" id="ARBA00022638"/>
    </source>
</evidence>
<reference evidence="11" key="6">
    <citation type="submission" date="2018-07" db="EMBL/GenBank/DDBJ databases">
        <authorList>
            <consortium name="GenomeTrakr network: Whole genome sequencing for foodborne pathogen traceback"/>
        </authorList>
    </citation>
    <scope>NUCLEOTIDE SEQUENCE</scope>
    <source>
        <strain evidence="11">ADRDL-16-8871</strain>
        <strain evidence="8">FSIS21923161</strain>
    </source>
</reference>
<evidence type="ECO:0000313" key="27">
    <source>
        <dbReference type="EMBL" id="HAF7549217.1"/>
    </source>
</evidence>
<dbReference type="EMBL" id="DAAGBK010000014">
    <property type="protein sequence ID" value="HAB2371878.1"/>
    <property type="molecule type" value="Genomic_DNA"/>
</dbReference>
<dbReference type="EMBL" id="DAAGBW010000014">
    <property type="protein sequence ID" value="HAB2426445.1"/>
    <property type="molecule type" value="Genomic_DNA"/>
</dbReference>
<evidence type="ECO:0000313" key="7">
    <source>
        <dbReference type="EMBL" id="EBY0576665.1"/>
    </source>
</evidence>
<keyword evidence="2 3" id="KW-0081">Bacteriolytic enzyme</keyword>
<dbReference type="EMBL" id="DAAFUE010000014">
    <property type="protein sequence ID" value="HAB1572425.1"/>
    <property type="molecule type" value="Genomic_DNA"/>
</dbReference>
<dbReference type="GO" id="GO:0016998">
    <property type="term" value="P:cell wall macromolecule catabolic process"/>
    <property type="evidence" value="ECO:0007669"/>
    <property type="project" value="InterPro"/>
</dbReference>
<dbReference type="EMBL" id="DAAQWY010000017">
    <property type="protein sequence ID" value="HAE1220558.1"/>
    <property type="molecule type" value="Genomic_DNA"/>
</dbReference>
<reference evidence="9" key="4">
    <citation type="submission" date="2018-07" db="EMBL/GenBank/DDBJ databases">
        <authorList>
            <consortium name="NARMS: The National Antimicrobial Resistance Monitoring System"/>
        </authorList>
    </citation>
    <scope>NUCLEOTIDE SEQUENCE</scope>
    <source>
        <strain evidence="9">CVM N57313F</strain>
        <strain evidence="10">FSIS1607168</strain>
    </source>
</reference>
<evidence type="ECO:0000313" key="5">
    <source>
        <dbReference type="EMBL" id="EBR0143503.1"/>
    </source>
</evidence>
<evidence type="ECO:0000313" key="18">
    <source>
        <dbReference type="EMBL" id="HAB2060624.1"/>
    </source>
</evidence>
<dbReference type="GO" id="GO:0009253">
    <property type="term" value="P:peptidoglycan catabolic process"/>
    <property type="evidence" value="ECO:0007669"/>
    <property type="project" value="InterPro"/>
</dbReference>
<dbReference type="EMBL" id="DAAFYT010000056">
    <property type="protein sequence ID" value="HAB2060624.1"/>
    <property type="molecule type" value="Genomic_DNA"/>
</dbReference>
<dbReference type="EMBL" id="DAAHFX010000017">
    <property type="protein sequence ID" value="HAB5941825.1"/>
    <property type="molecule type" value="Genomic_DNA"/>
</dbReference>
<gene>
    <name evidence="9" type="ORF">A3Z75_15700</name>
    <name evidence="12" type="ORF">B7643_16940</name>
    <name evidence="10" type="ORF">BEI99_21305</name>
    <name evidence="11" type="ORF">BH418_15560</name>
    <name evidence="28" type="ORF">C4792_21180</name>
    <name evidence="13" type="ORF">CB381_18125</name>
    <name evidence="14" type="ORF">CBN47_06030</name>
    <name evidence="4" type="ORF">DKS77_14080</name>
    <name evidence="6" type="ORF">DLB38_16820</name>
    <name evidence="5" type="ORF">DNV88_18300</name>
    <name evidence="7" type="ORF">DUR08_17130</name>
    <name evidence="8" type="ORF">EPK73_14470</name>
    <name evidence="25" type="ORF">G2913_20840</name>
    <name evidence="26" type="ORF">G4K93_004283</name>
    <name evidence="27" type="ORF">G9257_004730</name>
    <name evidence="21" type="ORF">GB020_20630</name>
    <name evidence="20" type="ORF">GB182_20900</name>
    <name evidence="23" type="ORF">GB352_20595</name>
    <name evidence="19" type="ORF">GB356_20895</name>
    <name evidence="24" type="ORF">GB394_20935</name>
    <name evidence="18" type="ORF">GB613_18515</name>
    <name evidence="22" type="ORF">GBS17_20900</name>
    <name evidence="15" type="ORF">GBX08_20930</name>
    <name evidence="16" type="ORF">GBY12_20610</name>
    <name evidence="17" type="ORF">GBY78_20935</name>
</gene>
<dbReference type="SUPFAM" id="SSF53955">
    <property type="entry name" value="Lysozyme-like"/>
    <property type="match status" value="1"/>
</dbReference>
<evidence type="ECO:0000313" key="4">
    <source>
        <dbReference type="EMBL" id="EBQ8901898.1"/>
    </source>
</evidence>
<dbReference type="EMBL" id="AAKRAK010000018">
    <property type="protein sequence ID" value="ECU7934321.1"/>
    <property type="molecule type" value="Genomic_DNA"/>
</dbReference>
<comment type="caution">
    <text evidence="28">The sequence shown here is derived from an EMBL/GenBank/DDBJ whole genome shotgun (WGS) entry which is preliminary data.</text>
</comment>
<dbReference type="GO" id="GO:0031640">
    <property type="term" value="P:killing of cells of another organism"/>
    <property type="evidence" value="ECO:0007669"/>
    <property type="project" value="UniProtKB-KW"/>
</dbReference>
<dbReference type="InterPro" id="IPR023347">
    <property type="entry name" value="Lysozyme_dom_sf"/>
</dbReference>
<dbReference type="EMBL" id="DAAFXG010000016">
    <property type="protein sequence ID" value="HAB1884730.1"/>
    <property type="molecule type" value="Genomic_DNA"/>
</dbReference>
<reference evidence="12" key="5">
    <citation type="submission" date="2018-07" db="EMBL/GenBank/DDBJ databases">
        <authorList>
            <consortium name="PulseNet: The National Subtyping Network for Foodborne Disease Surveillance"/>
            <person name="Tarr C.L."/>
            <person name="Trees E."/>
            <person name="Katz L.S."/>
            <person name="Carleton-Romer H.A."/>
            <person name="Stroika S."/>
            <person name="Kucerova Z."/>
            <person name="Roache K.F."/>
            <person name="Sabol A.L."/>
            <person name="Besser J."/>
            <person name="Gerner-Smidt P."/>
        </authorList>
    </citation>
    <scope>NUCLEOTIDE SEQUENCE</scope>
    <source>
        <strain evidence="12">PNUSAS011364</strain>
        <strain evidence="14">PNUSAS013764</strain>
    </source>
</reference>
<reference evidence="28 29" key="2">
    <citation type="submission" date="2018-04" db="EMBL/GenBank/DDBJ databases">
        <title>Serotype diversity and antimicrobial resistance among Salmonella enterica isolated from patients at an equine referral hospital.</title>
        <authorList>
            <person name="Leon I.M."/>
            <person name="Lawhon S.D."/>
            <person name="Norman K.N."/>
            <person name="Threadgill D.S."/>
            <person name="Ohta N."/>
            <person name="Vinasco J."/>
            <person name="Scott H.M."/>
        </authorList>
    </citation>
    <scope>NUCLEOTIDE SEQUENCE [LARGE SCALE GENOMIC DNA]</scope>
    <source>
        <strain evidence="28 29">167</strain>
    </source>
</reference>
<dbReference type="InterPro" id="IPR052619">
    <property type="entry name" value="Phage_lysozyme-like"/>
</dbReference>
<evidence type="ECO:0000256" key="3">
    <source>
        <dbReference type="RuleBase" id="RU003788"/>
    </source>
</evidence>
<dbReference type="EMBL" id="AAGQWK010000019">
    <property type="protein sequence ID" value="EBR0143503.1"/>
    <property type="molecule type" value="Genomic_DNA"/>
</dbReference>
<evidence type="ECO:0000313" key="28">
    <source>
        <dbReference type="EMBL" id="PVL89272.1"/>
    </source>
</evidence>
<dbReference type="EMBL" id="DAAGXT010000017">
    <property type="protein sequence ID" value="HAB5023238.1"/>
    <property type="molecule type" value="Genomic_DNA"/>
</dbReference>
<evidence type="ECO:0000313" key="11">
    <source>
        <dbReference type="EMBL" id="EDC9468112.1"/>
    </source>
</evidence>
<evidence type="ECO:0000256" key="1">
    <source>
        <dbReference type="ARBA" id="ARBA00022529"/>
    </source>
</evidence>
<dbReference type="Proteomes" id="UP000245147">
    <property type="component" value="Unassembled WGS sequence"/>
</dbReference>
<comment type="catalytic activity">
    <reaction evidence="3">
        <text>Hydrolysis of (1-&gt;4)-beta-linkages between N-acetylmuramic acid and N-acetyl-D-glucosamine residues in a peptidoglycan and between N-acetyl-D-glucosamine residues in chitodextrins.</text>
        <dbReference type="EC" id="3.2.1.17"/>
    </reaction>
</comment>
<organism evidence="28 29">
    <name type="scientific">Salmonella enterica subsp. enterica serovar Agona</name>
    <dbReference type="NCBI Taxonomy" id="58095"/>
    <lineage>
        <taxon>Bacteria</taxon>
        <taxon>Pseudomonadati</taxon>
        <taxon>Pseudomonadota</taxon>
        <taxon>Gammaproteobacteria</taxon>
        <taxon>Enterobacterales</taxon>
        <taxon>Enterobacteriaceae</taxon>
        <taxon>Salmonella</taxon>
    </lineage>
</organism>
<evidence type="ECO:0000313" key="20">
    <source>
        <dbReference type="EMBL" id="HAB2426445.1"/>
    </source>
</evidence>
<reference evidence="15" key="7">
    <citation type="submission" date="2019-10" db="EMBL/GenBank/DDBJ databases">
        <authorList>
            <consortium name="NCBI Pathogen Detection Project"/>
        </authorList>
    </citation>
    <scope>NUCLEOTIDE SEQUENCE</scope>
    <source>
        <strain evidence="27">10-0327</strain>
        <strain evidence="26">13-0431</strain>
        <strain evidence="15">Salmonella enterica</strain>
    </source>
</reference>
<evidence type="ECO:0000313" key="14">
    <source>
        <dbReference type="EMBL" id="EDH7244583.1"/>
    </source>
</evidence>
<keyword evidence="3" id="KW-0326">Glycosidase</keyword>
<evidence type="ECO:0000313" key="8">
    <source>
        <dbReference type="EMBL" id="ECA7463482.1"/>
    </source>
</evidence>
<keyword evidence="3 11" id="KW-0378">Hydrolase</keyword>
<evidence type="ECO:0000313" key="22">
    <source>
        <dbReference type="EMBL" id="HAB5771388.1"/>
    </source>
</evidence>
<dbReference type="EMBL" id="AAKNHU010000019">
    <property type="protein sequence ID" value="ECT6084933.1"/>
    <property type="molecule type" value="Genomic_DNA"/>
</dbReference>
<dbReference type="RefSeq" id="WP_000364297.1">
    <property type="nucleotide sequence ID" value="NZ_JADDHT010000017.1"/>
</dbReference>
<evidence type="ECO:0000313" key="26">
    <source>
        <dbReference type="EMBL" id="HAE6730396.1"/>
    </source>
</evidence>
<dbReference type="EMBL" id="DAAHHO010000015">
    <property type="protein sequence ID" value="HAB6238632.1"/>
    <property type="molecule type" value="Genomic_DNA"/>
</dbReference>
<reference evidence="5" key="3">
    <citation type="submission" date="2018-06" db="EMBL/GenBank/DDBJ databases">
        <authorList>
            <person name="Ashton P.M."/>
            <person name="Dallman T."/>
            <person name="Nair S."/>
            <person name="De Pinna E."/>
            <person name="Peters T."/>
            <person name="Grant K."/>
        </authorList>
    </citation>
    <scope>NUCLEOTIDE SEQUENCE</scope>
    <source>
        <strain evidence="7">152447</strain>
        <strain evidence="4">208936</strain>
        <strain evidence="6">250819</strain>
        <strain evidence="13">369915</strain>
        <strain evidence="5">428140</strain>
    </source>
</reference>
<dbReference type="EMBL" id="AAMIHC010000022">
    <property type="protein sequence ID" value="EDH6341815.1"/>
    <property type="molecule type" value="Genomic_DNA"/>
</dbReference>
<dbReference type="GO" id="GO:0042742">
    <property type="term" value="P:defense response to bacterium"/>
    <property type="evidence" value="ECO:0007669"/>
    <property type="project" value="UniProtKB-KW"/>
</dbReference>
<evidence type="ECO:0000313" key="17">
    <source>
        <dbReference type="EMBL" id="HAB1884730.1"/>
    </source>
</evidence>